<dbReference type="InterPro" id="IPR015868">
    <property type="entry name" value="Glutaminase"/>
</dbReference>
<feature type="binding site" evidence="7">
    <location>
        <position position="240"/>
    </location>
    <ligand>
        <name>substrate</name>
    </ligand>
</feature>
<name>A0A2P2GFU0_STREW</name>
<comment type="similarity">
    <text evidence="1 7">Belongs to the glutaminase family.</text>
</comment>
<evidence type="ECO:0000256" key="2">
    <source>
        <dbReference type="ARBA" id="ARBA00011881"/>
    </source>
</evidence>
<dbReference type="AlphaFoldDB" id="A0A2P2GFU0"/>
<feature type="binding site" evidence="7">
    <location>
        <position position="113"/>
    </location>
    <ligand>
        <name>substrate</name>
    </ligand>
</feature>
<keyword evidence="10" id="KW-1185">Reference proteome</keyword>
<evidence type="ECO:0000256" key="4">
    <source>
        <dbReference type="ARBA" id="ARBA00022801"/>
    </source>
</evidence>
<dbReference type="RefSeq" id="WP_046911801.1">
    <property type="nucleotide sequence ID" value="NZ_BAAAXG010000012.1"/>
</dbReference>
<dbReference type="InterPro" id="IPR002645">
    <property type="entry name" value="STAS_dom"/>
</dbReference>
<feature type="binding site" evidence="7">
    <location>
        <position position="63"/>
    </location>
    <ligand>
        <name>substrate</name>
    </ligand>
</feature>
<organism evidence="9 10">
    <name type="scientific">Streptomyces showdoensis</name>
    <dbReference type="NCBI Taxonomy" id="68268"/>
    <lineage>
        <taxon>Bacteria</taxon>
        <taxon>Bacillati</taxon>
        <taxon>Actinomycetota</taxon>
        <taxon>Actinomycetes</taxon>
        <taxon>Kitasatosporales</taxon>
        <taxon>Streptomycetaceae</taxon>
        <taxon>Streptomyces</taxon>
    </lineage>
</organism>
<evidence type="ECO:0000259" key="8">
    <source>
        <dbReference type="PROSITE" id="PS50801"/>
    </source>
</evidence>
<dbReference type="GO" id="GO:0004359">
    <property type="term" value="F:glutaminase activity"/>
    <property type="evidence" value="ECO:0007669"/>
    <property type="project" value="UniProtKB-UniRule"/>
</dbReference>
<evidence type="ECO:0000313" key="10">
    <source>
        <dbReference type="Proteomes" id="UP000265325"/>
    </source>
</evidence>
<feature type="binding site" evidence="7">
    <location>
        <position position="157"/>
    </location>
    <ligand>
        <name>substrate</name>
    </ligand>
</feature>
<comment type="subunit">
    <text evidence="2 7">Homotetramer.</text>
</comment>
<dbReference type="NCBIfam" id="TIGR03814">
    <property type="entry name" value="Gln_ase"/>
    <property type="match status" value="1"/>
</dbReference>
<dbReference type="EC" id="3.5.1.2" evidence="3 7"/>
<evidence type="ECO:0000313" key="9">
    <source>
        <dbReference type="EMBL" id="KKZ69675.1"/>
    </source>
</evidence>
<evidence type="ECO:0000256" key="7">
    <source>
        <dbReference type="HAMAP-Rule" id="MF_00313"/>
    </source>
</evidence>
<accession>A0A2P2GFU0</accession>
<gene>
    <name evidence="7" type="primary">glsA</name>
    <name evidence="9" type="ORF">VO63_33045</name>
</gene>
<dbReference type="GO" id="GO:0006537">
    <property type="term" value="P:glutamate biosynthetic process"/>
    <property type="evidence" value="ECO:0007669"/>
    <property type="project" value="TreeGrafter"/>
</dbReference>
<keyword evidence="7" id="KW-0007">Acetylation</keyword>
<keyword evidence="4 7" id="KW-0378">Hydrolase</keyword>
<dbReference type="PROSITE" id="PS50801">
    <property type="entry name" value="STAS"/>
    <property type="match status" value="1"/>
</dbReference>
<feature type="binding site" evidence="7">
    <location>
        <position position="188"/>
    </location>
    <ligand>
        <name>substrate</name>
    </ligand>
</feature>
<dbReference type="Gene3D" id="3.30.750.24">
    <property type="entry name" value="STAS domain"/>
    <property type="match status" value="1"/>
</dbReference>
<evidence type="ECO:0000256" key="6">
    <source>
        <dbReference type="ARBA" id="ARBA00070405"/>
    </source>
</evidence>
<feature type="binding site" evidence="7">
    <location>
        <position position="258"/>
    </location>
    <ligand>
        <name>substrate</name>
    </ligand>
</feature>
<comment type="catalytic activity">
    <reaction evidence="5 7">
        <text>L-glutamine + H2O = L-glutamate + NH4(+)</text>
        <dbReference type="Rhea" id="RHEA:15889"/>
        <dbReference type="ChEBI" id="CHEBI:15377"/>
        <dbReference type="ChEBI" id="CHEBI:28938"/>
        <dbReference type="ChEBI" id="CHEBI:29985"/>
        <dbReference type="ChEBI" id="CHEBI:58359"/>
        <dbReference type="EC" id="3.5.1.2"/>
    </reaction>
</comment>
<dbReference type="Proteomes" id="UP000265325">
    <property type="component" value="Unassembled WGS sequence"/>
</dbReference>
<dbReference type="Pfam" id="PF04960">
    <property type="entry name" value="Glutaminase"/>
    <property type="match status" value="1"/>
</dbReference>
<proteinExistence type="inferred from homology"/>
<dbReference type="SUPFAM" id="SSF56601">
    <property type="entry name" value="beta-lactamase/transpeptidase-like"/>
    <property type="match status" value="1"/>
</dbReference>
<dbReference type="InterPro" id="IPR036513">
    <property type="entry name" value="STAS_dom_sf"/>
</dbReference>
<evidence type="ECO:0000256" key="1">
    <source>
        <dbReference type="ARBA" id="ARBA00011076"/>
    </source>
</evidence>
<reference evidence="9 10" key="1">
    <citation type="submission" date="2015-05" db="EMBL/GenBank/DDBJ databases">
        <title>Draft Genome assembly of Streptomyces showdoensis.</title>
        <authorList>
            <person name="Thapa K.K."/>
            <person name="Metsa-Ketela M."/>
        </authorList>
    </citation>
    <scope>NUCLEOTIDE SEQUENCE [LARGE SCALE GENOMIC DNA]</scope>
    <source>
        <strain evidence="9 10">ATCC 15227</strain>
    </source>
</reference>
<sequence length="429" mass="44513">MDPETDALNELHRRLSGLRDGRVADYIPQLALADPDDFGIALVSMGGNTYRAGKADSVFTLQSVSKPFVYALALGDLGPRETLRHVGVEPSGNAFNAISLEPGTGRPANPMINAGAIATTALVRADGPAERFGRILACLSAFAGRTLDVDEDVYASEAATGDRNRALAYLMRSAGSLRADPAEAADTYFRQCAVRVTAADLAVMAATLANGGRNPVTGVRVVAEPDAVRTLAVMATCGMYDGAGQWLLDVGLPAKSGVSGGLIAASPGRFGVAVHSPPLDASGKPVRAVAALGEMAERFGLHIMHNSGLHAATVTGAERVEREGRTVGVVTAQGRLEFTETEALLYALRDLTPPPLGRLVLDLTAVSTVLPGAATALAAVLADLVAQGHRVAVAARLTFEAVGEERPRTWQVFGTREAALTWAAGADGA</sequence>
<dbReference type="InterPro" id="IPR012338">
    <property type="entry name" value="Beta-lactam/transpept-like"/>
</dbReference>
<evidence type="ECO:0000256" key="5">
    <source>
        <dbReference type="ARBA" id="ARBA00049534"/>
    </source>
</evidence>
<feature type="binding site" evidence="7">
    <location>
        <position position="164"/>
    </location>
    <ligand>
        <name>substrate</name>
    </ligand>
</feature>
<comment type="caution">
    <text evidence="9">The sequence shown here is derived from an EMBL/GenBank/DDBJ whole genome shotgun (WGS) entry which is preliminary data.</text>
</comment>
<feature type="domain" description="STAS" evidence="8">
    <location>
        <begin position="329"/>
        <end position="395"/>
    </location>
</feature>
<dbReference type="GO" id="GO:0006543">
    <property type="term" value="P:L-glutamine catabolic process"/>
    <property type="evidence" value="ECO:0007669"/>
    <property type="project" value="TreeGrafter"/>
</dbReference>
<dbReference type="FunFam" id="3.40.710.10:FF:000005">
    <property type="entry name" value="Glutaminase"/>
    <property type="match status" value="1"/>
</dbReference>
<dbReference type="EMBL" id="LAQS01000083">
    <property type="protein sequence ID" value="KKZ69675.1"/>
    <property type="molecule type" value="Genomic_DNA"/>
</dbReference>
<dbReference type="PANTHER" id="PTHR12544:SF29">
    <property type="entry name" value="GLUTAMINASE"/>
    <property type="match status" value="1"/>
</dbReference>
<dbReference type="Gene3D" id="3.40.710.10">
    <property type="entry name" value="DD-peptidase/beta-lactamase superfamily"/>
    <property type="match status" value="1"/>
</dbReference>
<dbReference type="OrthoDB" id="9788822at2"/>
<dbReference type="PANTHER" id="PTHR12544">
    <property type="entry name" value="GLUTAMINASE"/>
    <property type="match status" value="1"/>
</dbReference>
<evidence type="ECO:0000256" key="3">
    <source>
        <dbReference type="ARBA" id="ARBA00012918"/>
    </source>
</evidence>
<dbReference type="HAMAP" id="MF_00313">
    <property type="entry name" value="Glutaminase"/>
    <property type="match status" value="1"/>
</dbReference>
<protein>
    <recommendedName>
        <fullName evidence="6 7">Glutaminase</fullName>
        <ecNumber evidence="3 7">3.5.1.2</ecNumber>
    </recommendedName>
</protein>